<keyword evidence="5" id="KW-1185">Reference proteome</keyword>
<dbReference type="InterPro" id="IPR036179">
    <property type="entry name" value="Ig-like_dom_sf"/>
</dbReference>
<dbReference type="EMBL" id="JAUPFM010000008">
    <property type="protein sequence ID" value="KAK2844405.1"/>
    <property type="molecule type" value="Genomic_DNA"/>
</dbReference>
<dbReference type="GO" id="GO:0016020">
    <property type="term" value="C:membrane"/>
    <property type="evidence" value="ECO:0007669"/>
    <property type="project" value="UniProtKB-SubCell"/>
</dbReference>
<keyword evidence="1" id="KW-0812">Transmembrane</keyword>
<evidence type="ECO:0000313" key="4">
    <source>
        <dbReference type="EMBL" id="KAK2844405.1"/>
    </source>
</evidence>
<dbReference type="AlphaFoldDB" id="A0AA88SMI6"/>
<feature type="domain" description="Ig-like" evidence="3">
    <location>
        <begin position="238"/>
        <end position="316"/>
    </location>
</feature>
<feature type="transmembrane region" description="Helical" evidence="1">
    <location>
        <begin position="410"/>
        <end position="432"/>
    </location>
</feature>
<keyword evidence="1" id="KW-1133">Transmembrane helix</keyword>
<dbReference type="Gene3D" id="2.60.40.10">
    <property type="entry name" value="Immunoglobulins"/>
    <property type="match status" value="4"/>
</dbReference>
<proteinExistence type="predicted"/>
<comment type="caution">
    <text evidence="4">The sequence shown here is derived from an EMBL/GenBank/DDBJ whole genome shotgun (WGS) entry which is preliminary data.</text>
</comment>
<evidence type="ECO:0000256" key="1">
    <source>
        <dbReference type="SAM" id="Phobius"/>
    </source>
</evidence>
<reference evidence="4" key="1">
    <citation type="submission" date="2023-07" db="EMBL/GenBank/DDBJ databases">
        <title>Chromosome-level Genome Assembly of Striped Snakehead (Channa striata).</title>
        <authorList>
            <person name="Liu H."/>
        </authorList>
    </citation>
    <scope>NUCLEOTIDE SEQUENCE</scope>
    <source>
        <strain evidence="4">Gz</strain>
        <tissue evidence="4">Muscle</tissue>
    </source>
</reference>
<dbReference type="PANTHER" id="PTHR46484:SF1">
    <property type="entry name" value="SCHWANN CELL MYELIN PROTEIN-RELATED"/>
    <property type="match status" value="1"/>
</dbReference>
<dbReference type="InterPro" id="IPR003599">
    <property type="entry name" value="Ig_sub"/>
</dbReference>
<keyword evidence="1" id="KW-0472">Membrane</keyword>
<dbReference type="SMART" id="SM00408">
    <property type="entry name" value="IGc2"/>
    <property type="match status" value="3"/>
</dbReference>
<name>A0AA88SMI6_CHASR</name>
<keyword evidence="2" id="KW-0732">Signal</keyword>
<evidence type="ECO:0000256" key="2">
    <source>
        <dbReference type="SAM" id="SignalP"/>
    </source>
</evidence>
<dbReference type="InterPro" id="IPR007110">
    <property type="entry name" value="Ig-like_dom"/>
</dbReference>
<dbReference type="InterPro" id="IPR003598">
    <property type="entry name" value="Ig_sub2"/>
</dbReference>
<dbReference type="Pfam" id="PF13895">
    <property type="entry name" value="Ig_2"/>
    <property type="match status" value="1"/>
</dbReference>
<evidence type="ECO:0000313" key="5">
    <source>
        <dbReference type="Proteomes" id="UP001187415"/>
    </source>
</evidence>
<dbReference type="InterPro" id="IPR013783">
    <property type="entry name" value="Ig-like_fold"/>
</dbReference>
<sequence length="506" mass="55273">MGAFKWPLPLLIVWLHFKVFQTKSSSWTVTVPSTIKGLPGSCVVIPCSYNYPDPGKKVTEFTGIWTDATGHVIYHQVHSKILPAYQTRTELQGNIAHNNCSLKIDPLQQSDQGPFHFRIEIGGFDKYSYKDNAVSIAMNSDLYPTVSVQEEVLEGETVSATCSVSHSCPPSPPDFTWSHSGEKHLQSQQLSDGQWKATSTLTFQAAKADHDKPLRCTVSKGGQRWEKDSNVFKVKYAPVNVKVDYKSRVKEGEAVQLRCSSEAYPASSYQWHNDTGAQLHQGQSFTLPNVSRHTGSLSCTAINAVGQAKSSPVQFNVLFAPEIKTTSCSSEGDMVKCVCIVESRPSSSVRFVLSDRVLPSTKTDTHGYVTIGSLQAESGSSEFVQCLANNTLGSTNLTVPLSVSGKMQNVYIFIAIGAAVVLVTLVITVGVAKKCRGRQNLSTGDAATSDTSNTKAEKTVELPRYSTAKSIEMEYDDVQCPGIYSNDHVYGNLETVDCDDAVYENM</sequence>
<dbReference type="SMART" id="SM00409">
    <property type="entry name" value="IG"/>
    <property type="match status" value="3"/>
</dbReference>
<organism evidence="4 5">
    <name type="scientific">Channa striata</name>
    <name type="common">Snakehead murrel</name>
    <name type="synonym">Ophicephalus striatus</name>
    <dbReference type="NCBI Taxonomy" id="64152"/>
    <lineage>
        <taxon>Eukaryota</taxon>
        <taxon>Metazoa</taxon>
        <taxon>Chordata</taxon>
        <taxon>Craniata</taxon>
        <taxon>Vertebrata</taxon>
        <taxon>Euteleostomi</taxon>
        <taxon>Actinopterygii</taxon>
        <taxon>Neopterygii</taxon>
        <taxon>Teleostei</taxon>
        <taxon>Neoteleostei</taxon>
        <taxon>Acanthomorphata</taxon>
        <taxon>Anabantaria</taxon>
        <taxon>Anabantiformes</taxon>
        <taxon>Channoidei</taxon>
        <taxon>Channidae</taxon>
        <taxon>Channa</taxon>
    </lineage>
</organism>
<feature type="domain" description="Ig-like" evidence="3">
    <location>
        <begin position="144"/>
        <end position="232"/>
    </location>
</feature>
<evidence type="ECO:0000259" key="3">
    <source>
        <dbReference type="PROSITE" id="PS50835"/>
    </source>
</evidence>
<feature type="signal peptide" evidence="2">
    <location>
        <begin position="1"/>
        <end position="24"/>
    </location>
</feature>
<gene>
    <name evidence="4" type="ORF">Q5P01_011064</name>
</gene>
<dbReference type="Proteomes" id="UP001187415">
    <property type="component" value="Unassembled WGS sequence"/>
</dbReference>
<dbReference type="PANTHER" id="PTHR46484">
    <property type="entry name" value="SI:CH211-171H4.5-RELATED"/>
    <property type="match status" value="1"/>
</dbReference>
<dbReference type="PROSITE" id="PS50835">
    <property type="entry name" value="IG_LIKE"/>
    <property type="match status" value="2"/>
</dbReference>
<protein>
    <recommendedName>
        <fullName evidence="3">Ig-like domain-containing protein</fullName>
    </recommendedName>
</protein>
<dbReference type="SUPFAM" id="SSF48726">
    <property type="entry name" value="Immunoglobulin"/>
    <property type="match status" value="4"/>
</dbReference>
<accession>A0AA88SMI6</accession>
<feature type="chain" id="PRO_5041693052" description="Ig-like domain-containing protein" evidence="2">
    <location>
        <begin position="25"/>
        <end position="506"/>
    </location>
</feature>
<dbReference type="Pfam" id="PF13927">
    <property type="entry name" value="Ig_3"/>
    <property type="match status" value="1"/>
</dbReference>